<accession>A0A087M0Z3</accession>
<reference evidence="7 8" key="1">
    <citation type="submission" date="2014-08" db="EMBL/GenBank/DDBJ databases">
        <authorList>
            <person name="Hassan Y.I."/>
            <person name="Lepp D."/>
            <person name="Zhou T."/>
        </authorList>
    </citation>
    <scope>NUCLEOTIDE SEQUENCE [LARGE SCALE GENOMIC DNA]</scope>
    <source>
        <strain evidence="7 8">IFO13584</strain>
    </source>
</reference>
<feature type="transmembrane region" description="Helical" evidence="6">
    <location>
        <begin position="54"/>
        <end position="77"/>
    </location>
</feature>
<dbReference type="GO" id="GO:0043190">
    <property type="term" value="C:ATP-binding cassette (ABC) transporter complex"/>
    <property type="evidence" value="ECO:0007669"/>
    <property type="project" value="TreeGrafter"/>
</dbReference>
<evidence type="ECO:0000256" key="2">
    <source>
        <dbReference type="ARBA" id="ARBA00022475"/>
    </source>
</evidence>
<keyword evidence="2" id="KW-1003">Cell membrane</keyword>
<dbReference type="RefSeq" id="WP_035083754.1">
    <property type="nucleotide sequence ID" value="NZ_JQGC01000012.1"/>
</dbReference>
<evidence type="ECO:0000256" key="5">
    <source>
        <dbReference type="ARBA" id="ARBA00023136"/>
    </source>
</evidence>
<dbReference type="AlphaFoldDB" id="A0A087M0Z3"/>
<dbReference type="STRING" id="46914.JP75_13705"/>
<evidence type="ECO:0000256" key="1">
    <source>
        <dbReference type="ARBA" id="ARBA00004651"/>
    </source>
</evidence>
<comment type="caution">
    <text evidence="7">The sequence shown here is derived from an EMBL/GenBank/DDBJ whole genome shotgun (WGS) entry which is preliminary data.</text>
</comment>
<evidence type="ECO:0000256" key="6">
    <source>
        <dbReference type="SAM" id="Phobius"/>
    </source>
</evidence>
<comment type="subcellular location">
    <subcellularLocation>
        <location evidence="1">Cell membrane</location>
        <topology evidence="1">Multi-pass membrane protein</topology>
    </subcellularLocation>
</comment>
<organism evidence="7 8">
    <name type="scientific">Devosia riboflavina</name>
    <dbReference type="NCBI Taxonomy" id="46914"/>
    <lineage>
        <taxon>Bacteria</taxon>
        <taxon>Pseudomonadati</taxon>
        <taxon>Pseudomonadota</taxon>
        <taxon>Alphaproteobacteria</taxon>
        <taxon>Hyphomicrobiales</taxon>
        <taxon>Devosiaceae</taxon>
        <taxon>Devosia</taxon>
    </lineage>
</organism>
<keyword evidence="5 6" id="KW-0472">Membrane</keyword>
<evidence type="ECO:0008006" key="9">
    <source>
        <dbReference type="Google" id="ProtNLM"/>
    </source>
</evidence>
<feature type="transmembrane region" description="Helical" evidence="6">
    <location>
        <begin position="97"/>
        <end position="117"/>
    </location>
</feature>
<evidence type="ECO:0000313" key="8">
    <source>
        <dbReference type="Proteomes" id="UP000028981"/>
    </source>
</evidence>
<evidence type="ECO:0000256" key="3">
    <source>
        <dbReference type="ARBA" id="ARBA00022692"/>
    </source>
</evidence>
<dbReference type="GO" id="GO:0015920">
    <property type="term" value="P:lipopolysaccharide transport"/>
    <property type="evidence" value="ECO:0007669"/>
    <property type="project" value="TreeGrafter"/>
</dbReference>
<dbReference type="Pfam" id="PF03739">
    <property type="entry name" value="LptF_LptG"/>
    <property type="match status" value="1"/>
</dbReference>
<dbReference type="EMBL" id="JQGC01000012">
    <property type="protein sequence ID" value="KFL30546.1"/>
    <property type="molecule type" value="Genomic_DNA"/>
</dbReference>
<dbReference type="PANTHER" id="PTHR33529:SF6">
    <property type="entry name" value="YJGP_YJGQ FAMILY PERMEASE"/>
    <property type="match status" value="1"/>
</dbReference>
<keyword evidence="8" id="KW-1185">Reference proteome</keyword>
<feature type="transmembrane region" description="Helical" evidence="6">
    <location>
        <begin position="12"/>
        <end position="33"/>
    </location>
</feature>
<name>A0A087M0Z3_9HYPH</name>
<dbReference type="PANTHER" id="PTHR33529">
    <property type="entry name" value="SLR0882 PROTEIN-RELATED"/>
    <property type="match status" value="1"/>
</dbReference>
<dbReference type="OrthoDB" id="8477889at2"/>
<dbReference type="InterPro" id="IPR005495">
    <property type="entry name" value="LptG/LptF_permease"/>
</dbReference>
<gene>
    <name evidence="7" type="ORF">JP75_13705</name>
</gene>
<evidence type="ECO:0000256" key="4">
    <source>
        <dbReference type="ARBA" id="ARBA00022989"/>
    </source>
</evidence>
<keyword evidence="3 6" id="KW-0812">Transmembrane</keyword>
<keyword evidence="4 6" id="KW-1133">Transmembrane helix</keyword>
<sequence>MRRLTTYLARLFATDALILTAILCVLLWLVNCLRQFELISVKGQGFGTLAVQALYTMPPLAMAFFYICVGIGMIRALSALQLSRELHIIHATGSTSGIWRGAATVIMGGIVVVMLLSHWLEPWANRKYVELASEVAADLVSSTLRPGRFTQVTPGVILLIGGREAGGEITDFFADDRRMPDSRRTYIAETARVSSDGENYVLELRNGMLQYVQDDGRYSEVRFSRYDLSVASLSQAVAGGDSMAERNSLDLISEAISTGFLSQEATNRLLDRSAEALRVIGIGLFTLAIGAFPSGARARTPMPIEAMVLLVAFAERGVGTYSPLGIGTGSILLILISGAVLVWRRWPRRPVALVSA</sequence>
<evidence type="ECO:0000313" key="7">
    <source>
        <dbReference type="EMBL" id="KFL30546.1"/>
    </source>
</evidence>
<feature type="transmembrane region" description="Helical" evidence="6">
    <location>
        <begin position="318"/>
        <end position="343"/>
    </location>
</feature>
<proteinExistence type="predicted"/>
<dbReference type="Proteomes" id="UP000028981">
    <property type="component" value="Unassembled WGS sequence"/>
</dbReference>
<protein>
    <recommendedName>
        <fullName evidence="9">Permease</fullName>
    </recommendedName>
</protein>